<keyword evidence="8" id="KW-0539">Nucleus</keyword>
<keyword evidence="6 9" id="KW-0472">Membrane</keyword>
<feature type="transmembrane region" description="Helical" evidence="9">
    <location>
        <begin position="111"/>
        <end position="130"/>
    </location>
</feature>
<evidence type="ECO:0000256" key="4">
    <source>
        <dbReference type="ARBA" id="ARBA00022692"/>
    </source>
</evidence>
<evidence type="ECO:0000256" key="1">
    <source>
        <dbReference type="ARBA" id="ARBA00004232"/>
    </source>
</evidence>
<reference evidence="10" key="1">
    <citation type="submission" date="2022-11" db="EMBL/GenBank/DDBJ databases">
        <title>Centuries of genome instability and evolution in soft-shell clam transmissible cancer (bioRxiv).</title>
        <authorList>
            <person name="Hart S.F.M."/>
            <person name="Yonemitsu M.A."/>
            <person name="Giersch R.M."/>
            <person name="Beal B.F."/>
            <person name="Arriagada G."/>
            <person name="Davis B.W."/>
            <person name="Ostrander E.A."/>
            <person name="Goff S.P."/>
            <person name="Metzger M.J."/>
        </authorList>
    </citation>
    <scope>NUCLEOTIDE SEQUENCE</scope>
    <source>
        <strain evidence="10">MELC-2E11</strain>
        <tissue evidence="10">Siphon/mantle</tissue>
    </source>
</reference>
<feature type="transmembrane region" description="Helical" evidence="9">
    <location>
        <begin position="185"/>
        <end position="203"/>
    </location>
</feature>
<proteinExistence type="inferred from homology"/>
<dbReference type="InterPro" id="IPR029713">
    <property type="entry name" value="TMEM168"/>
</dbReference>
<comment type="subcellular location">
    <subcellularLocation>
        <location evidence="1">Nucleus membrane</location>
        <topology evidence="1">Multi-pass membrane protein</topology>
    </subcellularLocation>
</comment>
<sequence length="683" mass="77680">MLQNLIIMNLKDIRMKIAFYYLGHLSNVMLSVALGLGLYTEWVNSENMAILLMALCGLLVFGLSCTLQYYLNKVTLGQSLLHLWLGCILGVIIFTDEQEYRYETLEESMDILLVSSAAFSIFWAVCERITHTKKVEASLFSTMQALECSGLIVASLVVGTIDSIVISLCVIAFLFNLTAIRLKSLLSLFSFAIFMLLVTFMILPSLPVKANMYGLICFAGRNSFEPIIDLYFSGFTTLERWQAFFSKSGILRKITVILIFFINLTFAGLTGHQSTGHKEWFVVVPLYVGFVLLWLCFHVIFLITSWILMNKVSECNLTFLSLSDNHRSMTRIMASKGLRHFGLISQRLTLLALVTSLLLFGVGWETRTAYSVGLFLVVLPLEMASLSLFRELGDNLGGTCIGYALVAPNTGNRTNGSVKLLSSSGVEDIGTRAMTTLNKMQQFFSRNMIDNYGCDFMSSGVSEEYLRSKVCQFFTRKTSDGPRYDTYMLYYSGDCLETGDWALTDNCSVKLETLLEWWSEKNADSGSRLILVCDTLHSWCWAQQVSRLDQYVAIQVWRYRRSPDPELGQNVGAFTDDWVRFNMDEELDVPWTDKERNIQAVYKVSTTWTDFSFHLPTREDMESHWNSNFPAFTKPLIRSLSVFQYSRLCCCCEGVRNCLRRKRMQWLPPKVADTGHGFKLVRS</sequence>
<keyword evidence="5 9" id="KW-1133">Transmembrane helix</keyword>
<keyword evidence="11" id="KW-1185">Reference proteome</keyword>
<evidence type="ECO:0000256" key="3">
    <source>
        <dbReference type="ARBA" id="ARBA00014572"/>
    </source>
</evidence>
<feature type="transmembrane region" description="Helical" evidence="9">
    <location>
        <begin position="250"/>
        <end position="269"/>
    </location>
</feature>
<evidence type="ECO:0000256" key="8">
    <source>
        <dbReference type="ARBA" id="ARBA00023242"/>
    </source>
</evidence>
<evidence type="ECO:0000256" key="7">
    <source>
        <dbReference type="ARBA" id="ARBA00023180"/>
    </source>
</evidence>
<evidence type="ECO:0000313" key="11">
    <source>
        <dbReference type="Proteomes" id="UP001164746"/>
    </source>
</evidence>
<evidence type="ECO:0000256" key="2">
    <source>
        <dbReference type="ARBA" id="ARBA00007329"/>
    </source>
</evidence>
<feature type="transmembrane region" description="Helical" evidence="9">
    <location>
        <begin position="281"/>
        <end position="303"/>
    </location>
</feature>
<dbReference type="PANTHER" id="PTHR14437:SF2">
    <property type="entry name" value="TRANSMEMBRANE PROTEIN 168"/>
    <property type="match status" value="1"/>
</dbReference>
<protein>
    <recommendedName>
        <fullName evidence="3">Transmembrane protein 168</fullName>
    </recommendedName>
</protein>
<feature type="transmembrane region" description="Helical" evidence="9">
    <location>
        <begin position="79"/>
        <end position="95"/>
    </location>
</feature>
<feature type="transmembrane region" description="Helical" evidence="9">
    <location>
        <begin position="21"/>
        <end position="42"/>
    </location>
</feature>
<comment type="similarity">
    <text evidence="2">Belongs to the TMEM168 family.</text>
</comment>
<name>A0ABY7FTA7_MYAAR</name>
<evidence type="ECO:0000256" key="9">
    <source>
        <dbReference type="SAM" id="Phobius"/>
    </source>
</evidence>
<keyword evidence="4 9" id="KW-0812">Transmembrane</keyword>
<dbReference type="PANTHER" id="PTHR14437">
    <property type="entry name" value="TRANSMEMBRANE PROTEIN 168"/>
    <property type="match status" value="1"/>
</dbReference>
<organism evidence="10 11">
    <name type="scientific">Mya arenaria</name>
    <name type="common">Soft-shell clam</name>
    <dbReference type="NCBI Taxonomy" id="6604"/>
    <lineage>
        <taxon>Eukaryota</taxon>
        <taxon>Metazoa</taxon>
        <taxon>Spiralia</taxon>
        <taxon>Lophotrochozoa</taxon>
        <taxon>Mollusca</taxon>
        <taxon>Bivalvia</taxon>
        <taxon>Autobranchia</taxon>
        <taxon>Heteroconchia</taxon>
        <taxon>Euheterodonta</taxon>
        <taxon>Imparidentia</taxon>
        <taxon>Neoheterodontei</taxon>
        <taxon>Myida</taxon>
        <taxon>Myoidea</taxon>
        <taxon>Myidae</taxon>
        <taxon>Mya</taxon>
    </lineage>
</organism>
<evidence type="ECO:0000256" key="6">
    <source>
        <dbReference type="ARBA" id="ARBA00023136"/>
    </source>
</evidence>
<gene>
    <name evidence="10" type="ORF">MAR_011162</name>
</gene>
<dbReference type="Proteomes" id="UP001164746">
    <property type="component" value="Chromosome 14"/>
</dbReference>
<keyword evidence="7" id="KW-0325">Glycoprotein</keyword>
<evidence type="ECO:0000256" key="5">
    <source>
        <dbReference type="ARBA" id="ARBA00022989"/>
    </source>
</evidence>
<feature type="transmembrane region" description="Helical" evidence="9">
    <location>
        <begin position="48"/>
        <end position="67"/>
    </location>
</feature>
<dbReference type="EMBL" id="CP111025">
    <property type="protein sequence ID" value="WAR25458.1"/>
    <property type="molecule type" value="Genomic_DNA"/>
</dbReference>
<feature type="transmembrane region" description="Helical" evidence="9">
    <location>
        <begin position="341"/>
        <end position="364"/>
    </location>
</feature>
<accession>A0ABY7FTA7</accession>
<evidence type="ECO:0000313" key="10">
    <source>
        <dbReference type="EMBL" id="WAR25458.1"/>
    </source>
</evidence>
<feature type="transmembrane region" description="Helical" evidence="9">
    <location>
        <begin position="151"/>
        <end position="179"/>
    </location>
</feature>